<dbReference type="AlphaFoldDB" id="A0A0M7BEK6"/>
<dbReference type="HAMAP" id="MF_00489">
    <property type="entry name" value="UPF0178"/>
    <property type="match status" value="1"/>
</dbReference>
<dbReference type="PANTHER" id="PTHR35146:SF1">
    <property type="entry name" value="UPF0178 PROTEIN YAII"/>
    <property type="match status" value="1"/>
</dbReference>
<dbReference type="PANTHER" id="PTHR35146">
    <property type="entry name" value="UPF0178 PROTEIN YAII"/>
    <property type="match status" value="1"/>
</dbReference>
<evidence type="ECO:0000313" key="3">
    <source>
        <dbReference type="EMBL" id="CUH40831.1"/>
    </source>
</evidence>
<name>A0A0M7BEK6_9RHOB</name>
<accession>A0A0M7BEK6</accession>
<protein>
    <recommendedName>
        <fullName evidence="2">UPF0178 protein JSE7799_03571</fullName>
    </recommendedName>
</protein>
<organism evidence="3 4">
    <name type="scientific">Jannaschia seosinensis</name>
    <dbReference type="NCBI Taxonomy" id="313367"/>
    <lineage>
        <taxon>Bacteria</taxon>
        <taxon>Pseudomonadati</taxon>
        <taxon>Pseudomonadota</taxon>
        <taxon>Alphaproteobacteria</taxon>
        <taxon>Rhodobacterales</taxon>
        <taxon>Roseobacteraceae</taxon>
        <taxon>Jannaschia</taxon>
    </lineage>
</organism>
<dbReference type="Proteomes" id="UP000049455">
    <property type="component" value="Unassembled WGS sequence"/>
</dbReference>
<evidence type="ECO:0000256" key="2">
    <source>
        <dbReference type="HAMAP-Rule" id="MF_00489"/>
    </source>
</evidence>
<dbReference type="RefSeq" id="WP_055664825.1">
    <property type="nucleotide sequence ID" value="NZ_CYPR01000231.1"/>
</dbReference>
<dbReference type="Pfam" id="PF02639">
    <property type="entry name" value="DUF188"/>
    <property type="match status" value="1"/>
</dbReference>
<dbReference type="STRING" id="313367.JSE7799_03571"/>
<dbReference type="InterPro" id="IPR003791">
    <property type="entry name" value="UPF0178"/>
</dbReference>
<sequence>MILVDADACPVKSEITEVALRRKMRAIFVAGSHLRLTDHPLIALYVAGEGFDAADDAIAEVVRPGTVTVTADILLAQRVLAKGGAALDPRGREFTESSIGDTVATRDLMAELRPGIEGMTGGQGGGPKPYAAADRAAFKNGLDRILTRFARNR</sequence>
<reference evidence="3 4" key="1">
    <citation type="submission" date="2015-09" db="EMBL/GenBank/DDBJ databases">
        <authorList>
            <person name="Jackson K.R."/>
            <person name="Lunt B.L."/>
            <person name="Fisher J.N.B."/>
            <person name="Gardner A.V."/>
            <person name="Bailey M.E."/>
            <person name="Deus L.M."/>
            <person name="Earl A.S."/>
            <person name="Gibby P.D."/>
            <person name="Hartmann K.A."/>
            <person name="Liu J.E."/>
            <person name="Manci A.M."/>
            <person name="Nielsen D.A."/>
            <person name="Solomon M.B."/>
            <person name="Breakwell D.P."/>
            <person name="Burnett S.H."/>
            <person name="Grose J.H."/>
        </authorList>
    </citation>
    <scope>NUCLEOTIDE SEQUENCE [LARGE SCALE GENOMIC DNA]</scope>
    <source>
        <strain evidence="3 4">CECT 7799</strain>
    </source>
</reference>
<dbReference type="OrthoDB" id="9798918at2"/>
<gene>
    <name evidence="3" type="ORF">JSE7799_03571</name>
</gene>
<proteinExistence type="inferred from homology"/>
<keyword evidence="4" id="KW-1185">Reference proteome</keyword>
<evidence type="ECO:0000256" key="1">
    <source>
        <dbReference type="ARBA" id="ARBA00008522"/>
    </source>
</evidence>
<comment type="similarity">
    <text evidence="1 2">Belongs to the UPF0178 family.</text>
</comment>
<evidence type="ECO:0000313" key="4">
    <source>
        <dbReference type="Proteomes" id="UP000049455"/>
    </source>
</evidence>
<dbReference type="EMBL" id="CYPR01000231">
    <property type="protein sequence ID" value="CUH40831.1"/>
    <property type="molecule type" value="Genomic_DNA"/>
</dbReference>